<dbReference type="InterPro" id="IPR023064">
    <property type="entry name" value="D-ribose_pyranase"/>
</dbReference>
<accession>A0A1I4EV79</accession>
<evidence type="ECO:0000256" key="4">
    <source>
        <dbReference type="ARBA" id="ARBA00023235"/>
    </source>
</evidence>
<dbReference type="AlphaFoldDB" id="A0A1I4EV79"/>
<evidence type="ECO:0000313" key="7">
    <source>
        <dbReference type="EMBL" id="SFL09199.1"/>
    </source>
</evidence>
<feature type="binding site" evidence="6">
    <location>
        <position position="103"/>
    </location>
    <ligand>
        <name>substrate</name>
    </ligand>
</feature>
<comment type="pathway">
    <text evidence="6">Carbohydrate metabolism; D-ribose degradation; D-ribose 5-phosphate from beta-D-ribopyranose: step 1/2.</text>
</comment>
<feature type="binding site" evidence="6">
    <location>
        <begin position="125"/>
        <end position="127"/>
    </location>
    <ligand>
        <name>substrate</name>
    </ligand>
</feature>
<dbReference type="UniPathway" id="UPA00916">
    <property type="reaction ID" value="UER00888"/>
</dbReference>
<dbReference type="GO" id="GO:0005829">
    <property type="term" value="C:cytosol"/>
    <property type="evidence" value="ECO:0007669"/>
    <property type="project" value="TreeGrafter"/>
</dbReference>
<dbReference type="Pfam" id="PF05025">
    <property type="entry name" value="RbsD_FucU"/>
    <property type="match status" value="1"/>
</dbReference>
<dbReference type="NCBIfam" id="NF008761">
    <property type="entry name" value="PRK11797.1"/>
    <property type="match status" value="1"/>
</dbReference>
<dbReference type="InterPro" id="IPR023750">
    <property type="entry name" value="RbsD-like_sf"/>
</dbReference>
<protein>
    <recommendedName>
        <fullName evidence="2 6">D-ribose pyranase</fullName>
        <ecNumber evidence="2 6">5.4.99.62</ecNumber>
    </recommendedName>
</protein>
<keyword evidence="5 6" id="KW-0119">Carbohydrate metabolism</keyword>
<dbReference type="Gene3D" id="3.40.1650.10">
    <property type="entry name" value="RbsD-like domain"/>
    <property type="match status" value="1"/>
</dbReference>
<dbReference type="GO" id="GO:0019303">
    <property type="term" value="P:D-ribose catabolic process"/>
    <property type="evidence" value="ECO:0007669"/>
    <property type="project" value="UniProtKB-UniRule"/>
</dbReference>
<comment type="subunit">
    <text evidence="6">Homodecamer.</text>
</comment>
<dbReference type="OrthoDB" id="9805009at2"/>
<dbReference type="EMBL" id="FOTF01000007">
    <property type="protein sequence ID" value="SFL09199.1"/>
    <property type="molecule type" value="Genomic_DNA"/>
</dbReference>
<reference evidence="7 8" key="1">
    <citation type="submission" date="2016-10" db="EMBL/GenBank/DDBJ databases">
        <authorList>
            <person name="de Groot N.N."/>
        </authorList>
    </citation>
    <scope>NUCLEOTIDE SEQUENCE [LARGE SCALE GENOMIC DNA]</scope>
    <source>
        <strain evidence="7 8">DSM 16199</strain>
    </source>
</reference>
<dbReference type="STRING" id="195913.SAMN04488004_107187"/>
<comment type="function">
    <text evidence="6">Catalyzes the interconversion of beta-pyran and beta-furan forms of D-ribose.</text>
</comment>
<proteinExistence type="inferred from homology"/>
<name>A0A1I4EV79_9RHOB</name>
<evidence type="ECO:0000256" key="1">
    <source>
        <dbReference type="ARBA" id="ARBA00000223"/>
    </source>
</evidence>
<keyword evidence="3 6" id="KW-0963">Cytoplasm</keyword>
<keyword evidence="8" id="KW-1185">Reference proteome</keyword>
<sequence>MKRTALLNRHLSALIATLGHGDCIVVADAGLPVPPGVPVIDLAVTAGVPCFDQVLQAIRAELVIEGIVWAQEASADLTRDLTAACDGWAADQGRPIARSTLTHEAFKESTASARAFIRTGEVTPYANVILISGVAF</sequence>
<comment type="subcellular location">
    <subcellularLocation>
        <location evidence="6">Cytoplasm</location>
    </subcellularLocation>
</comment>
<evidence type="ECO:0000256" key="2">
    <source>
        <dbReference type="ARBA" id="ARBA00012862"/>
    </source>
</evidence>
<organism evidence="7 8">
    <name type="scientific">Loktanella salsilacus</name>
    <dbReference type="NCBI Taxonomy" id="195913"/>
    <lineage>
        <taxon>Bacteria</taxon>
        <taxon>Pseudomonadati</taxon>
        <taxon>Pseudomonadota</taxon>
        <taxon>Alphaproteobacteria</taxon>
        <taxon>Rhodobacterales</taxon>
        <taxon>Roseobacteraceae</taxon>
        <taxon>Loktanella</taxon>
    </lineage>
</organism>
<dbReference type="PANTHER" id="PTHR37831:SF1">
    <property type="entry name" value="D-RIBOSE PYRANASE"/>
    <property type="match status" value="1"/>
</dbReference>
<dbReference type="InterPro" id="IPR007721">
    <property type="entry name" value="RbsD_FucU"/>
</dbReference>
<evidence type="ECO:0000256" key="5">
    <source>
        <dbReference type="ARBA" id="ARBA00023277"/>
    </source>
</evidence>
<dbReference type="SUPFAM" id="SSF102546">
    <property type="entry name" value="RbsD-like"/>
    <property type="match status" value="1"/>
</dbReference>
<dbReference type="GO" id="GO:0062193">
    <property type="term" value="F:D-ribose pyranase activity"/>
    <property type="evidence" value="ECO:0007669"/>
    <property type="project" value="UniProtKB-EC"/>
</dbReference>
<dbReference type="GO" id="GO:0016872">
    <property type="term" value="F:intramolecular lyase activity"/>
    <property type="evidence" value="ECO:0007669"/>
    <property type="project" value="UniProtKB-UniRule"/>
</dbReference>
<dbReference type="RefSeq" id="WP_090188221.1">
    <property type="nucleotide sequence ID" value="NZ_FOTF01000007.1"/>
</dbReference>
<comment type="similarity">
    <text evidence="6">Belongs to the RbsD / FucU family. RbsD subfamily.</text>
</comment>
<evidence type="ECO:0000256" key="3">
    <source>
        <dbReference type="ARBA" id="ARBA00022490"/>
    </source>
</evidence>
<dbReference type="EC" id="5.4.99.62" evidence="2 6"/>
<feature type="binding site" evidence="6">
    <location>
        <position position="28"/>
    </location>
    <ligand>
        <name>substrate</name>
    </ligand>
</feature>
<dbReference type="Proteomes" id="UP000199550">
    <property type="component" value="Unassembled WGS sequence"/>
</dbReference>
<dbReference type="GO" id="GO:0048029">
    <property type="term" value="F:monosaccharide binding"/>
    <property type="evidence" value="ECO:0007669"/>
    <property type="project" value="InterPro"/>
</dbReference>
<keyword evidence="4 6" id="KW-0413">Isomerase</keyword>
<evidence type="ECO:0000313" key="8">
    <source>
        <dbReference type="Proteomes" id="UP000199550"/>
    </source>
</evidence>
<feature type="active site" description="Proton donor" evidence="6">
    <location>
        <position position="20"/>
    </location>
</feature>
<gene>
    <name evidence="6" type="primary">rbsD</name>
    <name evidence="7" type="ORF">SAMN04488004_107187</name>
</gene>
<dbReference type="HAMAP" id="MF_01661">
    <property type="entry name" value="D_rib_pyranase"/>
    <property type="match status" value="1"/>
</dbReference>
<evidence type="ECO:0000256" key="6">
    <source>
        <dbReference type="HAMAP-Rule" id="MF_01661"/>
    </source>
</evidence>
<dbReference type="PANTHER" id="PTHR37831">
    <property type="entry name" value="D-RIBOSE PYRANASE"/>
    <property type="match status" value="1"/>
</dbReference>
<comment type="catalytic activity">
    <reaction evidence="1 6">
        <text>beta-D-ribopyranose = beta-D-ribofuranose</text>
        <dbReference type="Rhea" id="RHEA:25432"/>
        <dbReference type="ChEBI" id="CHEBI:27476"/>
        <dbReference type="ChEBI" id="CHEBI:47002"/>
        <dbReference type="EC" id="5.4.99.62"/>
    </reaction>
</comment>